<gene>
    <name evidence="2" type="ORF">EXM22_11570</name>
</gene>
<dbReference type="OrthoDB" id="9827100at2"/>
<protein>
    <recommendedName>
        <fullName evidence="4">Outer membrane protein beta-barrel domain-containing protein</fullName>
    </recommendedName>
</protein>
<evidence type="ECO:0000313" key="3">
    <source>
        <dbReference type="Proteomes" id="UP000324209"/>
    </source>
</evidence>
<dbReference type="EMBL" id="CP036150">
    <property type="protein sequence ID" value="QEN08592.1"/>
    <property type="molecule type" value="Genomic_DNA"/>
</dbReference>
<dbReference type="KEGG" id="ock:EXM22_11570"/>
<organism evidence="2 3">
    <name type="scientific">Oceanispirochaeta crateris</name>
    <dbReference type="NCBI Taxonomy" id="2518645"/>
    <lineage>
        <taxon>Bacteria</taxon>
        <taxon>Pseudomonadati</taxon>
        <taxon>Spirochaetota</taxon>
        <taxon>Spirochaetia</taxon>
        <taxon>Spirochaetales</taxon>
        <taxon>Spirochaetaceae</taxon>
        <taxon>Oceanispirochaeta</taxon>
    </lineage>
</organism>
<dbReference type="RefSeq" id="WP_149486673.1">
    <property type="nucleotide sequence ID" value="NZ_CP036150.1"/>
</dbReference>
<evidence type="ECO:0008006" key="4">
    <source>
        <dbReference type="Google" id="ProtNLM"/>
    </source>
</evidence>
<dbReference type="AlphaFoldDB" id="A0A5C1QR45"/>
<keyword evidence="3" id="KW-1185">Reference proteome</keyword>
<proteinExistence type="predicted"/>
<name>A0A5C1QR45_9SPIO</name>
<keyword evidence="1" id="KW-0732">Signal</keyword>
<evidence type="ECO:0000256" key="1">
    <source>
        <dbReference type="SAM" id="SignalP"/>
    </source>
</evidence>
<feature type="signal peptide" evidence="1">
    <location>
        <begin position="1"/>
        <end position="21"/>
    </location>
</feature>
<accession>A0A5C1QR45</accession>
<evidence type="ECO:0000313" key="2">
    <source>
        <dbReference type="EMBL" id="QEN08592.1"/>
    </source>
</evidence>
<reference evidence="2 3" key="1">
    <citation type="submission" date="2019-02" db="EMBL/GenBank/DDBJ databases">
        <title>Complete Genome Sequence and Methylome Analysis of free living Spirochaetas.</title>
        <authorList>
            <person name="Fomenkov A."/>
            <person name="Dubinina G."/>
            <person name="Leshcheva N."/>
            <person name="Mikheeva N."/>
            <person name="Grabovich M."/>
            <person name="Vincze T."/>
            <person name="Roberts R.J."/>
        </authorList>
    </citation>
    <scope>NUCLEOTIDE SEQUENCE [LARGE SCALE GENOMIC DNA]</scope>
    <source>
        <strain evidence="2 3">K2</strain>
    </source>
</reference>
<feature type="chain" id="PRO_5022800860" description="Outer membrane protein beta-barrel domain-containing protein" evidence="1">
    <location>
        <begin position="22"/>
        <end position="223"/>
    </location>
</feature>
<sequence>MKQSNYLLILILLFSVSPLMAQETEDPELEAYKQMQEDYAQTGFELFLYYPMSLHLPGWSYSEVKYSLGPAYIELPGPNVSFSGFGAGIEFDFGSRKPIVKNMGFGGNLEISRIADWNMKSGVEMDLVLSYLYLFYKTDLNKFLNYTVRGGVGIGRAQNGEALFTYPEEIEDPAGPLYSLEGAIIFPEVKRFRFQAGFAYRYLAINTKNMHILSPTIRGGFRF</sequence>
<dbReference type="Proteomes" id="UP000324209">
    <property type="component" value="Chromosome"/>
</dbReference>